<accession>A0A6H5IPH8</accession>
<gene>
    <name evidence="2" type="ORF">TBRA_LOCUS10444</name>
</gene>
<feature type="compositionally biased region" description="Basic and acidic residues" evidence="1">
    <location>
        <begin position="186"/>
        <end position="216"/>
    </location>
</feature>
<sequence length="590" mass="66539">MFEMMNRLMNKVEGLCTSVRELDLRVSEQEAKSSAPVSPIKEDLENMRQKYTKNIYRKMLERTFVRGLNHHRNKGKTSPRTLDREVDILLIIIVIIIAVSPLNSSSSSSRRKETRSKNDVIHEGTERCLGCDDDAVAAATITTTTAATESQKCMCAGSPSRACEIDAEKRRRRRRRRSRANGLSSRNEKNINRRRRRECEEHSEREERTNERELKQSKALAGGGTTAVTGGCCAGMTPCHTMCGRTTTTTTRSSISSSMQMRMRVCRCPEVVELLLQCVQCCAPPCKYQQKHAPLAIRELQLRRAKKLDRRRESSSSSRGMSSTSRPVGLKRGQKNIYSIRERIVMYNNNNNNDPVPRAVFTSVRYTPFSPEQWVDMSLCSRSPRVSAVRYITRAREQNTASARVLHTILYTQPIRQADPTSLVRVFLFIATLLLLLLLCCTHTPPPPPLGGTRETGAAARSARKRRHGTTAAAVRSRGAVAFAPQSPKSAAVVVYYTHVSRESRKEPSYSQTRARRALYFAQTWTLRVSLVKSLRSLKLTRSAASLQRSTYLQTTLIELCACDAAPKKKPFQTRRCNSSSLIVNLSRCW</sequence>
<feature type="region of interest" description="Disordered" evidence="1">
    <location>
        <begin position="448"/>
        <end position="471"/>
    </location>
</feature>
<feature type="region of interest" description="Disordered" evidence="1">
    <location>
        <begin position="166"/>
        <end position="223"/>
    </location>
</feature>
<name>A0A6H5IPH8_9HYME</name>
<protein>
    <submittedName>
        <fullName evidence="2">Uncharacterized protein</fullName>
    </submittedName>
</protein>
<evidence type="ECO:0000313" key="2">
    <source>
        <dbReference type="EMBL" id="CAB0038671.1"/>
    </source>
</evidence>
<dbReference type="EMBL" id="CADCXV010000920">
    <property type="protein sequence ID" value="CAB0038671.1"/>
    <property type="molecule type" value="Genomic_DNA"/>
</dbReference>
<dbReference type="Proteomes" id="UP000479190">
    <property type="component" value="Unassembled WGS sequence"/>
</dbReference>
<feature type="compositionally biased region" description="Low complexity" evidence="1">
    <location>
        <begin position="315"/>
        <end position="326"/>
    </location>
</feature>
<reference evidence="2 3" key="1">
    <citation type="submission" date="2020-02" db="EMBL/GenBank/DDBJ databases">
        <authorList>
            <person name="Ferguson B K."/>
        </authorList>
    </citation>
    <scope>NUCLEOTIDE SEQUENCE [LARGE SCALE GENOMIC DNA]</scope>
</reference>
<feature type="region of interest" description="Disordered" evidence="1">
    <location>
        <begin position="305"/>
        <end position="332"/>
    </location>
</feature>
<evidence type="ECO:0000256" key="1">
    <source>
        <dbReference type="SAM" id="MobiDB-lite"/>
    </source>
</evidence>
<proteinExistence type="predicted"/>
<dbReference type="AlphaFoldDB" id="A0A6H5IPH8"/>
<feature type="compositionally biased region" description="Basic residues" evidence="1">
    <location>
        <begin position="170"/>
        <end position="179"/>
    </location>
</feature>
<keyword evidence="3" id="KW-1185">Reference proteome</keyword>
<evidence type="ECO:0000313" key="3">
    <source>
        <dbReference type="Proteomes" id="UP000479190"/>
    </source>
</evidence>
<organism evidence="2 3">
    <name type="scientific">Trichogramma brassicae</name>
    <dbReference type="NCBI Taxonomy" id="86971"/>
    <lineage>
        <taxon>Eukaryota</taxon>
        <taxon>Metazoa</taxon>
        <taxon>Ecdysozoa</taxon>
        <taxon>Arthropoda</taxon>
        <taxon>Hexapoda</taxon>
        <taxon>Insecta</taxon>
        <taxon>Pterygota</taxon>
        <taxon>Neoptera</taxon>
        <taxon>Endopterygota</taxon>
        <taxon>Hymenoptera</taxon>
        <taxon>Apocrita</taxon>
        <taxon>Proctotrupomorpha</taxon>
        <taxon>Chalcidoidea</taxon>
        <taxon>Trichogrammatidae</taxon>
        <taxon>Trichogramma</taxon>
    </lineage>
</organism>
<feature type="non-terminal residue" evidence="2">
    <location>
        <position position="590"/>
    </location>
</feature>